<comment type="caution">
    <text evidence="3">The sequence shown here is derived from an EMBL/GenBank/DDBJ whole genome shotgun (WGS) entry which is preliminary data.</text>
</comment>
<dbReference type="Pfam" id="PF00197">
    <property type="entry name" value="Kunitz_legume"/>
    <property type="match status" value="1"/>
</dbReference>
<feature type="signal peptide" evidence="2">
    <location>
        <begin position="1"/>
        <end position="22"/>
    </location>
</feature>
<keyword evidence="4" id="KW-1185">Reference proteome</keyword>
<dbReference type="EMBL" id="BKCP01005383">
    <property type="protein sequence ID" value="GER37472.1"/>
    <property type="molecule type" value="Genomic_DNA"/>
</dbReference>
<protein>
    <submittedName>
        <fullName evidence="3">Kunitz trypsin inhibitor</fullName>
    </submittedName>
</protein>
<keyword evidence="2" id="KW-0732">Signal</keyword>
<dbReference type="AlphaFoldDB" id="A0A5A7PY49"/>
<organism evidence="3 4">
    <name type="scientific">Striga asiatica</name>
    <name type="common">Asiatic witchweed</name>
    <name type="synonym">Buchnera asiatica</name>
    <dbReference type="NCBI Taxonomy" id="4170"/>
    <lineage>
        <taxon>Eukaryota</taxon>
        <taxon>Viridiplantae</taxon>
        <taxon>Streptophyta</taxon>
        <taxon>Embryophyta</taxon>
        <taxon>Tracheophyta</taxon>
        <taxon>Spermatophyta</taxon>
        <taxon>Magnoliopsida</taxon>
        <taxon>eudicotyledons</taxon>
        <taxon>Gunneridae</taxon>
        <taxon>Pentapetalae</taxon>
        <taxon>asterids</taxon>
        <taxon>lamiids</taxon>
        <taxon>Lamiales</taxon>
        <taxon>Orobanchaceae</taxon>
        <taxon>Buchnereae</taxon>
        <taxon>Striga</taxon>
    </lineage>
</organism>
<dbReference type="SMART" id="SM00452">
    <property type="entry name" value="STI"/>
    <property type="match status" value="1"/>
</dbReference>
<dbReference type="OrthoDB" id="1260144at2759"/>
<dbReference type="CDD" id="cd00178">
    <property type="entry name" value="beta-trefoil_STI"/>
    <property type="match status" value="1"/>
</dbReference>
<evidence type="ECO:0000256" key="2">
    <source>
        <dbReference type="SAM" id="SignalP"/>
    </source>
</evidence>
<sequence>MKNTTRHLISLACFLLVSLTAAQAPPRAPILDTSGQELLTGAQYYIRSPFWGAGEGDVNVDNNSSCPLDLVLASRTLAGPGLPVAFHLPHESESGRPIRTFTDVSIQFSTASADTACNDGGVWTVRFQALLRGFGVTTGGSLGAVDSLFTIEPAEIFHRISSDLWWPVDREQQAALGISAGGATGAVQISQLAGTRESSWGCDVYIHVSDDVAQAIKFDCHVIFPIGHVSGTLPEVSNEI</sequence>
<comment type="similarity">
    <text evidence="1">Belongs to the protease inhibitor I3 (leguminous Kunitz-type inhibitor) family.</text>
</comment>
<dbReference type="InterPro" id="IPR056368">
    <property type="entry name" value="KTI1"/>
</dbReference>
<evidence type="ECO:0000313" key="3">
    <source>
        <dbReference type="EMBL" id="GER37472.1"/>
    </source>
</evidence>
<dbReference type="InterPro" id="IPR011065">
    <property type="entry name" value="Kunitz_inhibitor_STI-like_sf"/>
</dbReference>
<evidence type="ECO:0000313" key="4">
    <source>
        <dbReference type="Proteomes" id="UP000325081"/>
    </source>
</evidence>
<proteinExistence type="inferred from homology"/>
<evidence type="ECO:0000256" key="1">
    <source>
        <dbReference type="ARBA" id="ARBA00005440"/>
    </source>
</evidence>
<dbReference type="PANTHER" id="PTHR33107:SF5">
    <property type="entry name" value="KUNITZ TRYPSIN INHIBITOR 5"/>
    <property type="match status" value="1"/>
</dbReference>
<feature type="chain" id="PRO_5023121740" evidence="2">
    <location>
        <begin position="23"/>
        <end position="240"/>
    </location>
</feature>
<dbReference type="GO" id="GO:0004866">
    <property type="term" value="F:endopeptidase inhibitor activity"/>
    <property type="evidence" value="ECO:0007669"/>
    <property type="project" value="InterPro"/>
</dbReference>
<dbReference type="PANTHER" id="PTHR33107">
    <property type="entry name" value="KUNITZ TRYPSIN INHIBITOR 2"/>
    <property type="match status" value="1"/>
</dbReference>
<gene>
    <name evidence="3" type="ORF">STAS_13882</name>
</gene>
<dbReference type="Gene3D" id="2.80.10.50">
    <property type="match status" value="1"/>
</dbReference>
<name>A0A5A7PY49_STRAF</name>
<dbReference type="Proteomes" id="UP000325081">
    <property type="component" value="Unassembled WGS sequence"/>
</dbReference>
<accession>A0A5A7PY49</accession>
<reference evidence="4" key="1">
    <citation type="journal article" date="2019" name="Curr. Biol.">
        <title>Genome Sequence of Striga asiatica Provides Insight into the Evolution of Plant Parasitism.</title>
        <authorList>
            <person name="Yoshida S."/>
            <person name="Kim S."/>
            <person name="Wafula E.K."/>
            <person name="Tanskanen J."/>
            <person name="Kim Y.M."/>
            <person name="Honaas L."/>
            <person name="Yang Z."/>
            <person name="Spallek T."/>
            <person name="Conn C.E."/>
            <person name="Ichihashi Y."/>
            <person name="Cheong K."/>
            <person name="Cui S."/>
            <person name="Der J.P."/>
            <person name="Gundlach H."/>
            <person name="Jiao Y."/>
            <person name="Hori C."/>
            <person name="Ishida J.K."/>
            <person name="Kasahara H."/>
            <person name="Kiba T."/>
            <person name="Kim M.S."/>
            <person name="Koo N."/>
            <person name="Laohavisit A."/>
            <person name="Lee Y.H."/>
            <person name="Lumba S."/>
            <person name="McCourt P."/>
            <person name="Mortimer J.C."/>
            <person name="Mutuku J.M."/>
            <person name="Nomura T."/>
            <person name="Sasaki-Sekimoto Y."/>
            <person name="Seto Y."/>
            <person name="Wang Y."/>
            <person name="Wakatake T."/>
            <person name="Sakakibara H."/>
            <person name="Demura T."/>
            <person name="Yamaguchi S."/>
            <person name="Yoneyama K."/>
            <person name="Manabe R.I."/>
            <person name="Nelson D.C."/>
            <person name="Schulman A.H."/>
            <person name="Timko M.P."/>
            <person name="dePamphilis C.W."/>
            <person name="Choi D."/>
            <person name="Shirasu K."/>
        </authorList>
    </citation>
    <scope>NUCLEOTIDE SEQUENCE [LARGE SCALE GENOMIC DNA]</scope>
    <source>
        <strain evidence="4">cv. UVA1</strain>
    </source>
</reference>
<dbReference type="InterPro" id="IPR002160">
    <property type="entry name" value="Prot_inh_Kunz-lg"/>
</dbReference>
<dbReference type="SUPFAM" id="SSF50386">
    <property type="entry name" value="STI-like"/>
    <property type="match status" value="1"/>
</dbReference>